<organism evidence="2 3">
    <name type="scientific">Prevotella jejuni</name>
    <dbReference type="NCBI Taxonomy" id="1177574"/>
    <lineage>
        <taxon>Bacteria</taxon>
        <taxon>Pseudomonadati</taxon>
        <taxon>Bacteroidota</taxon>
        <taxon>Bacteroidia</taxon>
        <taxon>Bacteroidales</taxon>
        <taxon>Prevotellaceae</taxon>
        <taxon>Prevotella</taxon>
    </lineage>
</organism>
<dbReference type="GeneID" id="94028737"/>
<evidence type="ECO:0000313" key="2">
    <source>
        <dbReference type="EMBL" id="SNR81858.1"/>
    </source>
</evidence>
<comment type="caution">
    <text evidence="2">The sequence shown here is derived from an EMBL/GenBank/DDBJ whole genome shotgun (WGS) entry which is preliminary data.</text>
</comment>
<dbReference type="CDD" id="cd07005">
    <property type="entry name" value="cupin_WbuC-like"/>
    <property type="match status" value="1"/>
</dbReference>
<gene>
    <name evidence="2" type="ORF">SAMN06265364_11260</name>
</gene>
<evidence type="ECO:0000259" key="1">
    <source>
        <dbReference type="Pfam" id="PF19480"/>
    </source>
</evidence>
<dbReference type="InterPro" id="IPR027565">
    <property type="entry name" value="Cupin_WbuC"/>
</dbReference>
<dbReference type="NCBIfam" id="TIGR04366">
    <property type="entry name" value="cupin_WbuC"/>
    <property type="match status" value="1"/>
</dbReference>
<dbReference type="Proteomes" id="UP000198427">
    <property type="component" value="Unassembled WGS sequence"/>
</dbReference>
<name>A0A2K9H7Z6_9BACT</name>
<feature type="domain" description="Cupin fold metalloprotein WbuC cupin" evidence="1">
    <location>
        <begin position="4"/>
        <end position="84"/>
    </location>
</feature>
<protein>
    <submittedName>
        <fullName evidence="2">Cupin fold metalloprotein, WbuC family</fullName>
    </submittedName>
</protein>
<accession>A0A2K9H7Z6</accession>
<dbReference type="OrthoDB" id="981227at2"/>
<sequence>MEIIDKNLLDTVSAAAKSSERLRMNHNFHETLEAPCQRMLNALEPGTFVPIHRHRHTAETYILLRGKLKIFFYNEEKVIIEEDVLDQSHGCYGVHIPAGIWHSMEVLESGTIIFETKDGPYTPITEQDILK</sequence>
<dbReference type="KEGG" id="pje:CRM71_04755"/>
<dbReference type="SUPFAM" id="SSF51182">
    <property type="entry name" value="RmlC-like cupins"/>
    <property type="match status" value="1"/>
</dbReference>
<dbReference type="InterPro" id="IPR011051">
    <property type="entry name" value="RmlC_Cupin_sf"/>
</dbReference>
<proteinExistence type="predicted"/>
<dbReference type="InterPro" id="IPR046058">
    <property type="entry name" value="WbuC_cupin"/>
</dbReference>
<dbReference type="EMBL" id="FZNZ01000012">
    <property type="protein sequence ID" value="SNR81858.1"/>
    <property type="molecule type" value="Genomic_DNA"/>
</dbReference>
<keyword evidence="3" id="KW-1185">Reference proteome</keyword>
<dbReference type="RefSeq" id="WP_009011881.1">
    <property type="nucleotide sequence ID" value="NZ_CP023863.1"/>
</dbReference>
<dbReference type="AlphaFoldDB" id="A0A2K9H7Z6"/>
<dbReference type="Pfam" id="PF19480">
    <property type="entry name" value="DUF6016"/>
    <property type="match status" value="1"/>
</dbReference>
<dbReference type="Gene3D" id="2.60.120.10">
    <property type="entry name" value="Jelly Rolls"/>
    <property type="match status" value="1"/>
</dbReference>
<reference evidence="2 3" key="1">
    <citation type="submission" date="2017-06" db="EMBL/GenBank/DDBJ databases">
        <authorList>
            <person name="Varghese N."/>
            <person name="Submissions S."/>
        </authorList>
    </citation>
    <scope>NUCLEOTIDE SEQUENCE [LARGE SCALE GENOMIC DNA]</scope>
    <source>
        <strain evidence="2 3">DSM 26989</strain>
    </source>
</reference>
<evidence type="ECO:0000313" key="3">
    <source>
        <dbReference type="Proteomes" id="UP000198427"/>
    </source>
</evidence>
<dbReference type="InterPro" id="IPR014710">
    <property type="entry name" value="RmlC-like_jellyroll"/>
</dbReference>